<evidence type="ECO:0000313" key="2">
    <source>
        <dbReference type="EMBL" id="GFT55998.1"/>
    </source>
</evidence>
<reference evidence="2" key="1">
    <citation type="submission" date="2020-08" db="EMBL/GenBank/DDBJ databases">
        <title>Multicomponent nature underlies the extraordinary mechanical properties of spider dragline silk.</title>
        <authorList>
            <person name="Kono N."/>
            <person name="Nakamura H."/>
            <person name="Mori M."/>
            <person name="Yoshida Y."/>
            <person name="Ohtoshi R."/>
            <person name="Malay A.D."/>
            <person name="Moran D.A.P."/>
            <person name="Tomita M."/>
            <person name="Numata K."/>
            <person name="Arakawa K."/>
        </authorList>
    </citation>
    <scope>NUCLEOTIDE SEQUENCE</scope>
</reference>
<dbReference type="PANTHER" id="PTHR47326:SF1">
    <property type="entry name" value="HTH PSQ-TYPE DOMAIN-CONTAINING PROTEIN"/>
    <property type="match status" value="1"/>
</dbReference>
<dbReference type="InterPro" id="IPR036397">
    <property type="entry name" value="RNaseH_sf"/>
</dbReference>
<accession>A0A8X6PAD4</accession>
<dbReference type="Pfam" id="PF16087">
    <property type="entry name" value="DUF4817"/>
    <property type="match status" value="1"/>
</dbReference>
<sequence length="220" mass="25570">MSIHTIPERIFIVKTFYESNKSPVNVARTFAKEFKVHSDFDQKTIIRLIEEFVHTGSVCDNMSHNVGQKAIVSTPDNVENAREVLARSPWKSIRRKAQEVGIKQENAAKPHRTSNIFDLIKEHFLNRVTALGYLDRIGMVFNWPHYSPDFKQYEWFLWGNLKDKVYSQNPKKVSELKCVIQRLIEVIEVPTVGSVIRFVLRMRHAIARDGRYVELGISEI</sequence>
<dbReference type="EMBL" id="BMAW01066692">
    <property type="protein sequence ID" value="GFT55998.1"/>
    <property type="molecule type" value="Genomic_DNA"/>
</dbReference>
<dbReference type="Proteomes" id="UP000887013">
    <property type="component" value="Unassembled WGS sequence"/>
</dbReference>
<dbReference type="GO" id="GO:0003676">
    <property type="term" value="F:nucleic acid binding"/>
    <property type="evidence" value="ECO:0007669"/>
    <property type="project" value="InterPro"/>
</dbReference>
<feature type="domain" description="DUF4817" evidence="1">
    <location>
        <begin position="5"/>
        <end position="58"/>
    </location>
</feature>
<evidence type="ECO:0000313" key="3">
    <source>
        <dbReference type="Proteomes" id="UP000887013"/>
    </source>
</evidence>
<evidence type="ECO:0000259" key="1">
    <source>
        <dbReference type="Pfam" id="PF16087"/>
    </source>
</evidence>
<dbReference type="PANTHER" id="PTHR47326">
    <property type="entry name" value="TRANSPOSABLE ELEMENT TC3 TRANSPOSASE-LIKE PROTEIN"/>
    <property type="match status" value="1"/>
</dbReference>
<proteinExistence type="predicted"/>
<gene>
    <name evidence="2" type="primary">AVEN_220801_1</name>
    <name evidence="2" type="ORF">NPIL_636591</name>
</gene>
<comment type="caution">
    <text evidence="2">The sequence shown here is derived from an EMBL/GenBank/DDBJ whole genome shotgun (WGS) entry which is preliminary data.</text>
</comment>
<dbReference type="InterPro" id="IPR032135">
    <property type="entry name" value="DUF4817"/>
</dbReference>
<organism evidence="2 3">
    <name type="scientific">Nephila pilipes</name>
    <name type="common">Giant wood spider</name>
    <name type="synonym">Nephila maculata</name>
    <dbReference type="NCBI Taxonomy" id="299642"/>
    <lineage>
        <taxon>Eukaryota</taxon>
        <taxon>Metazoa</taxon>
        <taxon>Ecdysozoa</taxon>
        <taxon>Arthropoda</taxon>
        <taxon>Chelicerata</taxon>
        <taxon>Arachnida</taxon>
        <taxon>Araneae</taxon>
        <taxon>Araneomorphae</taxon>
        <taxon>Entelegynae</taxon>
        <taxon>Araneoidea</taxon>
        <taxon>Nephilidae</taxon>
        <taxon>Nephila</taxon>
    </lineage>
</organism>
<dbReference type="Gene3D" id="3.30.420.10">
    <property type="entry name" value="Ribonuclease H-like superfamily/Ribonuclease H"/>
    <property type="match status" value="1"/>
</dbReference>
<dbReference type="OrthoDB" id="6427466at2759"/>
<protein>
    <recommendedName>
        <fullName evidence="1">DUF4817 domain-containing protein</fullName>
    </recommendedName>
</protein>
<keyword evidence="3" id="KW-1185">Reference proteome</keyword>
<dbReference type="AlphaFoldDB" id="A0A8X6PAD4"/>
<name>A0A8X6PAD4_NEPPI</name>